<sequence length="383" mass="42620">MKMHVIRSAPCRTYLLSHGGRYHPAPGLGSSEDQQRHIEHDNKLPPLQALGPVLPPPRHRDLSLVHWDIHDAIVESALTLEAEDDFRLAVQEIILATPISWSRCQLTLQELLATIATETEPLGIVSLEHARRCLEQLGVSEAWTFLQEKQTGADRADTLEDLGETLRNFQPPDSPHSQPVPGPRCIGLDAIESCFTPSVVEGLSRPELDQDRVPSDQLISYGGLESLSLRELAQVMIGNDLLFFALDLLLRLYFVQGFGAIEHPDEPEEVFKPSIWKLAILSLFRSLPGFEEIRFGQGLLGASSPKPTRLLALNLPGLQCTLRAHHITKNPPKRSSIGKDSSGTWCTGFLKEYPPAMSRALAVEFLAWFARQETDNTLPYDIV</sequence>
<evidence type="ECO:0000313" key="1">
    <source>
        <dbReference type="EMBL" id="CAI4004838.1"/>
    </source>
</evidence>
<dbReference type="EMBL" id="CAMXCT020003508">
    <property type="protein sequence ID" value="CAL1158213.1"/>
    <property type="molecule type" value="Genomic_DNA"/>
</dbReference>
<reference evidence="1" key="1">
    <citation type="submission" date="2022-10" db="EMBL/GenBank/DDBJ databases">
        <authorList>
            <person name="Chen Y."/>
            <person name="Dougan E. K."/>
            <person name="Chan C."/>
            <person name="Rhodes N."/>
            <person name="Thang M."/>
        </authorList>
    </citation>
    <scope>NUCLEOTIDE SEQUENCE</scope>
</reference>
<name>A0A9P1D5T0_9DINO</name>
<organism evidence="1">
    <name type="scientific">Cladocopium goreaui</name>
    <dbReference type="NCBI Taxonomy" id="2562237"/>
    <lineage>
        <taxon>Eukaryota</taxon>
        <taxon>Sar</taxon>
        <taxon>Alveolata</taxon>
        <taxon>Dinophyceae</taxon>
        <taxon>Suessiales</taxon>
        <taxon>Symbiodiniaceae</taxon>
        <taxon>Cladocopium</taxon>
    </lineage>
</organism>
<proteinExistence type="predicted"/>
<dbReference type="EMBL" id="CAMXCT030003508">
    <property type="protein sequence ID" value="CAL4792150.1"/>
    <property type="molecule type" value="Genomic_DNA"/>
</dbReference>
<evidence type="ECO:0000313" key="3">
    <source>
        <dbReference type="Proteomes" id="UP001152797"/>
    </source>
</evidence>
<gene>
    <name evidence="1" type="ORF">C1SCF055_LOCUS30607</name>
</gene>
<reference evidence="2 3" key="2">
    <citation type="submission" date="2024-05" db="EMBL/GenBank/DDBJ databases">
        <authorList>
            <person name="Chen Y."/>
            <person name="Shah S."/>
            <person name="Dougan E. K."/>
            <person name="Thang M."/>
            <person name="Chan C."/>
        </authorList>
    </citation>
    <scope>NUCLEOTIDE SEQUENCE [LARGE SCALE GENOMIC DNA]</scope>
</reference>
<dbReference type="AlphaFoldDB" id="A0A9P1D5T0"/>
<accession>A0A9P1D5T0</accession>
<dbReference type="Proteomes" id="UP001152797">
    <property type="component" value="Unassembled WGS sequence"/>
</dbReference>
<comment type="caution">
    <text evidence="1">The sequence shown here is derived from an EMBL/GenBank/DDBJ whole genome shotgun (WGS) entry which is preliminary data.</text>
</comment>
<protein>
    <submittedName>
        <fullName evidence="1">Uncharacterized protein</fullName>
    </submittedName>
</protein>
<keyword evidence="3" id="KW-1185">Reference proteome</keyword>
<evidence type="ECO:0000313" key="2">
    <source>
        <dbReference type="EMBL" id="CAL4792150.1"/>
    </source>
</evidence>
<dbReference type="EMBL" id="CAMXCT010003508">
    <property type="protein sequence ID" value="CAI4004838.1"/>
    <property type="molecule type" value="Genomic_DNA"/>
</dbReference>